<sequence>MRVCTGRCSVWVCSPQRADRACEYALVLVSLAIYKIWGPQNVSSKLYLPSLYI</sequence>
<evidence type="ECO:0000313" key="2">
    <source>
        <dbReference type="Proteomes" id="UP001152607"/>
    </source>
</evidence>
<gene>
    <name evidence="1" type="ORF">PDIGIT_LOCUS5180</name>
</gene>
<protein>
    <submittedName>
        <fullName evidence="1">Uncharacterized protein</fullName>
    </submittedName>
</protein>
<proteinExistence type="predicted"/>
<dbReference type="EMBL" id="CAOQHR010000003">
    <property type="protein sequence ID" value="CAI6332150.1"/>
    <property type="molecule type" value="Genomic_DNA"/>
</dbReference>
<keyword evidence="2" id="KW-1185">Reference proteome</keyword>
<evidence type="ECO:0000313" key="1">
    <source>
        <dbReference type="EMBL" id="CAI6332150.1"/>
    </source>
</evidence>
<name>A0A9W4U9L1_9PLEO</name>
<dbReference type="AlphaFoldDB" id="A0A9W4U9L1"/>
<organism evidence="1 2">
    <name type="scientific">Periconia digitata</name>
    <dbReference type="NCBI Taxonomy" id="1303443"/>
    <lineage>
        <taxon>Eukaryota</taxon>
        <taxon>Fungi</taxon>
        <taxon>Dikarya</taxon>
        <taxon>Ascomycota</taxon>
        <taxon>Pezizomycotina</taxon>
        <taxon>Dothideomycetes</taxon>
        <taxon>Pleosporomycetidae</taxon>
        <taxon>Pleosporales</taxon>
        <taxon>Massarineae</taxon>
        <taxon>Periconiaceae</taxon>
        <taxon>Periconia</taxon>
    </lineage>
</organism>
<accession>A0A9W4U9L1</accession>
<dbReference type="Proteomes" id="UP001152607">
    <property type="component" value="Unassembled WGS sequence"/>
</dbReference>
<comment type="caution">
    <text evidence="1">The sequence shown here is derived from an EMBL/GenBank/DDBJ whole genome shotgun (WGS) entry which is preliminary data.</text>
</comment>
<reference evidence="1" key="1">
    <citation type="submission" date="2023-01" db="EMBL/GenBank/DDBJ databases">
        <authorList>
            <person name="Van Ghelder C."/>
            <person name="Rancurel C."/>
        </authorList>
    </citation>
    <scope>NUCLEOTIDE SEQUENCE</scope>
    <source>
        <strain evidence="1">CNCM I-4278</strain>
    </source>
</reference>